<gene>
    <name evidence="1" type="ORF">CQA57_02905</name>
</gene>
<name>A0A3D8J988_9HELI</name>
<reference evidence="1 2" key="1">
    <citation type="submission" date="2018-04" db="EMBL/GenBank/DDBJ databases">
        <title>Novel Campyloabacter and Helicobacter Species and Strains.</title>
        <authorList>
            <person name="Mannion A.J."/>
            <person name="Shen Z."/>
            <person name="Fox J.G."/>
        </authorList>
    </citation>
    <scope>NUCLEOTIDE SEQUENCE [LARGE SCALE GENOMIC DNA]</scope>
    <source>
        <strain evidence="1 2">MIT 04-9362</strain>
    </source>
</reference>
<evidence type="ECO:0000313" key="2">
    <source>
        <dbReference type="Proteomes" id="UP000256695"/>
    </source>
</evidence>
<proteinExistence type="predicted"/>
<comment type="caution">
    <text evidence="1">The sequence shown here is derived from an EMBL/GenBank/DDBJ whole genome shotgun (WGS) entry which is preliminary data.</text>
</comment>
<dbReference type="Proteomes" id="UP000256695">
    <property type="component" value="Unassembled WGS sequence"/>
</dbReference>
<organism evidence="1 2">
    <name type="scientific">Helicobacter anseris</name>
    <dbReference type="NCBI Taxonomy" id="375926"/>
    <lineage>
        <taxon>Bacteria</taxon>
        <taxon>Pseudomonadati</taxon>
        <taxon>Campylobacterota</taxon>
        <taxon>Epsilonproteobacteria</taxon>
        <taxon>Campylobacterales</taxon>
        <taxon>Helicobacteraceae</taxon>
        <taxon>Helicobacter</taxon>
    </lineage>
</organism>
<evidence type="ECO:0000313" key="1">
    <source>
        <dbReference type="EMBL" id="RDU74059.1"/>
    </source>
</evidence>
<dbReference type="EMBL" id="NXLX01000005">
    <property type="protein sequence ID" value="RDU74059.1"/>
    <property type="molecule type" value="Genomic_DNA"/>
</dbReference>
<sequence>MICLGDSEQQYGITWQAVDPGTVPGTAYKPTYNANTSIETLNFNYNGSTSNSGSGSTYTVEVAQTGTSLTLNSNGKALQMGDSGTGTLNINFGSQKNANTFFLDLSQVTNTDGTSYAFKGNITTSGTNYANTRYFKAIFGANVKGNITLNSGGKATGADSTPDALTFNNGAKLEGNLSVGYEDTSVVFNESGGLITGNLSKTSSGSFNLTFSNGGSIGSSLTSGYGVNVNGNNGNINFYTGSNSLTIHHGIYIQSTGNTLTFNGTNIDIQGNITTPNSSSGGTIFDFTATDNATIHLGTIFSQYNANGLTFKIASNNANLTIDTLKNNKGNGVTINFNGANNTLTWDPKEGGATGGTTINFTSGTSNVNKIYAKQVVNSIYFKAETTTNTIKGNIQADYTGTNKVYFQGTSATNEVQGSIFANTGSNTVQFSGTQSTVTNGISVSGNGGSNNVTFSTATNQVGAISATATSANNGGSSTNTILFDTGSQDNTTGAINASTGSYSTTITNNVTFSGSGNNTINGNITASATDINSAATVAKNIIAFTQGTNSINGVVQASGGTNSITFAGTSHSITGGVLANQFMSKIDVSNTINATSGDLNIGELSGNFSDYSIVASGTRNTNSITLTTGSLIVTKGVHANTVGGYKGNTIEAQAGSITIQSGGVWASGSGNTISASTSISITGNIYINAGSNAITLTGNGTTSISGNITANNGSNLISTSSATSNTLTGASITASGGGKNILALNTISSGTQIIEIRASSGDGDQNHLKNTANILSLDNLTSPTTITITDINKQTTIGSNKTGYNYIGKDLTTGDASGRTLALSTNFTDSTWSDNTYQASQLTLNVTNNIYTSKGRNYINVGAISIGGDLIADTTVDNEGRNNLATAGTFSVSNITTNRGTNAIIVGSNTTVSGDITNNGGANTLTFNGANATHSVSGNITANAGSNTLNFAGSDSTFSMTEDSSTLSIGGNGNNTFNIQGDTKVTSNLIAQRSEENATGKNIFNISNAKSLTLSDSNSTAKTLTTNSGATEINFLGDSNGSSGTFSGNVSTSGGTTTFSFTNDNGTYSITGTLSTQGEGQNIFDLSTKSATISNDLSFSGSDVTGDGGNIINIGASKTLTMNSNNNGSITTNSGETKINFEASGSLNGGINTTGGTSTINLVDNAQATISKAVTNSASTIANIANSATLVLSEGITTTAETSTINFNGESGTLNGNISTTGGTTIFNLGSNDSNSATATITGTLTNNTNATNTFNVNAKTTTFKYGSGNNNDGLVFSNGTNNINFANTSGATLNWRSNASNSDVKNTNNSDIKTTGGITNINFNHNGTLASGISTSNSGVTNINLYEDSKGIINSSVTAQDSGQTNITFNSSNASLSLLAKDNHITTLSSNGSNNSIILAQLESSKGLRINTRDTSLDSNDSAKITNNFSLLTIDSLKGEAINFIMSINTQTNTAESTLGGKKQSDSNSYGYAYSDRIIINNNTQASDAKTHTITLKANSDLDIKDISAMDYQGDGTNKEGNIAVATIKEGSNISFIGGISAQGAGAVDISLVTDKTDQYGKTNSTGGYLTYFIGTAKIQSVTQAIQQASAAALGSNYDLYLANMNSLNKRMGELRENANAQG</sequence>
<protein>
    <submittedName>
        <fullName evidence="1">Uncharacterized protein</fullName>
    </submittedName>
</protein>
<accession>A0A3D8J988</accession>
<keyword evidence="2" id="KW-1185">Reference proteome</keyword>
<feature type="non-terminal residue" evidence="1">
    <location>
        <position position="1625"/>
    </location>
</feature>